<dbReference type="InterPro" id="IPR029058">
    <property type="entry name" value="AB_hydrolase_fold"/>
</dbReference>
<accession>A0AAW0JBQ4</accession>
<protein>
    <submittedName>
        <fullName evidence="1">Uncharacterized protein</fullName>
    </submittedName>
</protein>
<dbReference type="PANTHER" id="PTHR43139">
    <property type="entry name" value="SI:DKEY-122A22.2"/>
    <property type="match status" value="1"/>
</dbReference>
<gene>
    <name evidence="1" type="ORF">CFP56_035296</name>
</gene>
<reference evidence="1 2" key="1">
    <citation type="journal article" date="2018" name="Sci. Data">
        <title>The draft genome sequence of cork oak.</title>
        <authorList>
            <person name="Ramos A.M."/>
            <person name="Usie A."/>
            <person name="Barbosa P."/>
            <person name="Barros P.M."/>
            <person name="Capote T."/>
            <person name="Chaves I."/>
            <person name="Simoes F."/>
            <person name="Abreu I."/>
            <person name="Carrasquinho I."/>
            <person name="Faro C."/>
            <person name="Guimaraes J.B."/>
            <person name="Mendonca D."/>
            <person name="Nobrega F."/>
            <person name="Rodrigues L."/>
            <person name="Saibo N.J.M."/>
            <person name="Varela M.C."/>
            <person name="Egas C."/>
            <person name="Matos J."/>
            <person name="Miguel C.M."/>
            <person name="Oliveira M.M."/>
            <person name="Ricardo C.P."/>
            <person name="Goncalves S."/>
        </authorList>
    </citation>
    <scope>NUCLEOTIDE SEQUENCE [LARGE SCALE GENOMIC DNA]</scope>
    <source>
        <strain evidence="2">cv. HL8</strain>
    </source>
</reference>
<comment type="caution">
    <text evidence="1">The sequence shown here is derived from an EMBL/GenBank/DDBJ whole genome shotgun (WGS) entry which is preliminary data.</text>
</comment>
<name>A0AAW0JBQ4_QUESU</name>
<keyword evidence="2" id="KW-1185">Reference proteome</keyword>
<organism evidence="1 2">
    <name type="scientific">Quercus suber</name>
    <name type="common">Cork oak</name>
    <dbReference type="NCBI Taxonomy" id="58331"/>
    <lineage>
        <taxon>Eukaryota</taxon>
        <taxon>Viridiplantae</taxon>
        <taxon>Streptophyta</taxon>
        <taxon>Embryophyta</taxon>
        <taxon>Tracheophyta</taxon>
        <taxon>Spermatophyta</taxon>
        <taxon>Magnoliopsida</taxon>
        <taxon>eudicotyledons</taxon>
        <taxon>Gunneridae</taxon>
        <taxon>Pentapetalae</taxon>
        <taxon>rosids</taxon>
        <taxon>fabids</taxon>
        <taxon>Fagales</taxon>
        <taxon>Fagaceae</taxon>
        <taxon>Quercus</taxon>
    </lineage>
</organism>
<dbReference type="EMBL" id="PKMF04000625">
    <property type="protein sequence ID" value="KAK7823634.1"/>
    <property type="molecule type" value="Genomic_DNA"/>
</dbReference>
<evidence type="ECO:0000313" key="1">
    <source>
        <dbReference type="EMBL" id="KAK7823634.1"/>
    </source>
</evidence>
<dbReference type="PANTHER" id="PTHR43139:SF37">
    <property type="entry name" value="ALPHA_BETA-HYDROLASES SUPERFAMILY PROTEIN"/>
    <property type="match status" value="1"/>
</dbReference>
<dbReference type="SUPFAM" id="SSF53474">
    <property type="entry name" value="alpha/beta-Hydrolases"/>
    <property type="match status" value="1"/>
</dbReference>
<proteinExistence type="predicted"/>
<dbReference type="Gene3D" id="3.40.50.1820">
    <property type="entry name" value="alpha/beta hydrolase"/>
    <property type="match status" value="1"/>
</dbReference>
<dbReference type="Proteomes" id="UP000237347">
    <property type="component" value="Unassembled WGS sequence"/>
</dbReference>
<dbReference type="InterPro" id="IPR052370">
    <property type="entry name" value="Meta-cleavage_hydrolase"/>
</dbReference>
<dbReference type="AlphaFoldDB" id="A0AAW0JBQ4"/>
<sequence length="160" mass="18725">MSSGICCTDDQKEEQLKKIGRNVFDLIVPEKAQDMRFFMNLCIYKSSPFKLIPNFFLMGFVQMISKKNRKEKLELAEHMLSQKADPNLPILTKETLIIWGDKDNVFPAFLFHQLKRNLEPKSKIEILKDSESVNELIKSFVLGLYVTEFHFTFVLLLIFE</sequence>
<evidence type="ECO:0000313" key="2">
    <source>
        <dbReference type="Proteomes" id="UP000237347"/>
    </source>
</evidence>